<keyword evidence="14" id="KW-1185">Reference proteome</keyword>
<feature type="binding site" evidence="10">
    <location>
        <position position="271"/>
    </location>
    <ligand>
        <name>Zn(2+)</name>
        <dbReference type="ChEBI" id="CHEBI:29105"/>
        <label>2</label>
        <note>catalytic</note>
    </ligand>
</feature>
<evidence type="ECO:0000256" key="3">
    <source>
        <dbReference type="ARBA" id="ARBA00023157"/>
    </source>
</evidence>
<evidence type="ECO:0000256" key="9">
    <source>
        <dbReference type="PIRSR" id="PIRSR601548-6"/>
    </source>
</evidence>
<feature type="active site" description="Proton donor 1" evidence="5">
    <location>
        <position position="374"/>
    </location>
</feature>
<evidence type="ECO:0000256" key="1">
    <source>
        <dbReference type="ARBA" id="ARBA00008139"/>
    </source>
</evidence>
<evidence type="ECO:0000256" key="8">
    <source>
        <dbReference type="PIRSR" id="PIRSR601548-4"/>
    </source>
</evidence>
<dbReference type="PANTHER" id="PTHR10514">
    <property type="entry name" value="ANGIOTENSIN-CONVERTING ENZYME"/>
    <property type="match status" value="1"/>
</dbReference>
<gene>
    <name evidence="13" type="ORF">NQ314_012777</name>
</gene>
<dbReference type="GO" id="GO:0005886">
    <property type="term" value="C:plasma membrane"/>
    <property type="evidence" value="ECO:0007669"/>
    <property type="project" value="TreeGrafter"/>
</dbReference>
<evidence type="ECO:0000313" key="14">
    <source>
        <dbReference type="Proteomes" id="UP001162156"/>
    </source>
</evidence>
<keyword evidence="7 12" id="KW-0862">Zinc</keyword>
<keyword evidence="4 12" id="KW-0325">Glycoprotein</keyword>
<evidence type="ECO:0000256" key="2">
    <source>
        <dbReference type="ARBA" id="ARBA00022729"/>
    </source>
</evidence>
<feature type="disulfide bond" evidence="8 11">
    <location>
        <begin position="212"/>
        <end position="230"/>
    </location>
</feature>
<keyword evidence="7 12" id="KW-0479">Metal-binding</keyword>
<dbReference type="CDD" id="cd06461">
    <property type="entry name" value="M2_ACE"/>
    <property type="match status" value="1"/>
</dbReference>
<keyword evidence="12" id="KW-0645">Protease</keyword>
<dbReference type="SUPFAM" id="SSF55486">
    <property type="entry name" value="Metalloproteases ('zincins'), catalytic domain"/>
    <property type="match status" value="1"/>
</dbReference>
<dbReference type="GO" id="GO:0004180">
    <property type="term" value="F:carboxypeptidase activity"/>
    <property type="evidence" value="ECO:0007669"/>
    <property type="project" value="UniProtKB-KW"/>
</dbReference>
<dbReference type="EC" id="3.4.-.-" evidence="12"/>
<proteinExistence type="inferred from homology"/>
<protein>
    <recommendedName>
        <fullName evidence="12">Angiotensin-converting enzyme</fullName>
        <ecNumber evidence="12">3.4.-.-</ecNumber>
    </recommendedName>
</protein>
<accession>A0AAV8XAG5</accession>
<keyword evidence="2" id="KW-0732">Signal</keyword>
<dbReference type="GO" id="GO:0008237">
    <property type="term" value="F:metallopeptidase activity"/>
    <property type="evidence" value="ECO:0007669"/>
    <property type="project" value="UniProtKB-KW"/>
</dbReference>
<feature type="binding site" evidence="6">
    <location>
        <position position="89"/>
    </location>
    <ligand>
        <name>chloride</name>
        <dbReference type="ChEBI" id="CHEBI:17996"/>
        <label>1</label>
    </ligand>
</feature>
<comment type="similarity">
    <text evidence="1 11 12">Belongs to the peptidase M2 family.</text>
</comment>
<evidence type="ECO:0000256" key="10">
    <source>
        <dbReference type="PIRSR" id="PIRSR601548-8"/>
    </source>
</evidence>
<dbReference type="PROSITE" id="PS52011">
    <property type="entry name" value="PEPTIDASE_M2"/>
    <property type="match status" value="2"/>
</dbReference>
<organism evidence="13 14">
    <name type="scientific">Rhamnusium bicolor</name>
    <dbReference type="NCBI Taxonomy" id="1586634"/>
    <lineage>
        <taxon>Eukaryota</taxon>
        <taxon>Metazoa</taxon>
        <taxon>Ecdysozoa</taxon>
        <taxon>Arthropoda</taxon>
        <taxon>Hexapoda</taxon>
        <taxon>Insecta</taxon>
        <taxon>Pterygota</taxon>
        <taxon>Neoptera</taxon>
        <taxon>Endopterygota</taxon>
        <taxon>Coleoptera</taxon>
        <taxon>Polyphaga</taxon>
        <taxon>Cucujiformia</taxon>
        <taxon>Chrysomeloidea</taxon>
        <taxon>Cerambycidae</taxon>
        <taxon>Lepturinae</taxon>
        <taxon>Rhagiini</taxon>
        <taxon>Rhamnusium</taxon>
    </lineage>
</organism>
<dbReference type="GO" id="GO:0046872">
    <property type="term" value="F:metal ion binding"/>
    <property type="evidence" value="ECO:0007669"/>
    <property type="project" value="UniProtKB-KW"/>
</dbReference>
<dbReference type="GO" id="GO:0008241">
    <property type="term" value="F:peptidyl-dipeptidase activity"/>
    <property type="evidence" value="ECO:0007669"/>
    <property type="project" value="InterPro"/>
</dbReference>
<sequence>MWNKYFKDIRPSDYKDPSLKRQVKLLRYLDEVLLEEDKLKQLTELKTKMIKMYNMAKICPFTKKNCDLSKDGIKESDYSDKGAYWREAYEDPNFMENLDDLWTQVEPLYAELHKYLSIKAKQTFGSRIDISDGLIPDHILVITAKDAITPFRNVSGMEVDPVLKQQRYTVIDLFMIAEEFFLSMGLMRMDISYNEQAGAMITNPKDGRKVLCHANSWTLCDGNTYLIKMCAKVAFADLITIHHEMGHIQYYMQYKHQPYIFREGANPGFHEAIGDAIALSVITPDHLKKIYILRNYEVSEQGTINALMAMAMEKVMSLPFDFILDKWRWEVFSGAVPENKWNSRWWEYKMKYEKIKPPVKRSDETDFDPGIIMHVAAGVPYISDGLKLGCSKHWSETLEIMTGSKKLSAEPILEYFEPLYKFLKAENEKYEYYLRPQPKPNICDLEFKGRMSQRSKIRNDPPFACIQKH</sequence>
<feature type="binding site" evidence="7">
    <location>
        <position position="271"/>
    </location>
    <ligand>
        <name>Zn(2+)</name>
        <dbReference type="ChEBI" id="CHEBI:29105"/>
        <label>1</label>
        <note>catalytic</note>
    </ligand>
</feature>
<evidence type="ECO:0000313" key="13">
    <source>
        <dbReference type="EMBL" id="KAJ8935485.1"/>
    </source>
</evidence>
<comment type="cofactor">
    <cofactor evidence="12">
        <name>Zn(2+)</name>
        <dbReference type="ChEBI" id="CHEBI:29105"/>
    </cofactor>
    <text evidence="12">Binds 1 zinc ion per subunit.</text>
</comment>
<evidence type="ECO:0000256" key="11">
    <source>
        <dbReference type="PROSITE-ProRule" id="PRU01355"/>
    </source>
</evidence>
<dbReference type="Pfam" id="PF01401">
    <property type="entry name" value="Peptidase_M2"/>
    <property type="match status" value="1"/>
</dbReference>
<feature type="binding site" evidence="10">
    <location>
        <position position="247"/>
    </location>
    <ligand>
        <name>Zn(2+)</name>
        <dbReference type="ChEBI" id="CHEBI:29105"/>
        <label>2</label>
        <note>catalytic</note>
    </ligand>
</feature>
<dbReference type="EMBL" id="JANEYF010003573">
    <property type="protein sequence ID" value="KAJ8935485.1"/>
    <property type="molecule type" value="Genomic_DNA"/>
</dbReference>
<feature type="active site" description="Proton acceptor 2" evidence="9">
    <location>
        <position position="244"/>
    </location>
</feature>
<keyword evidence="3 8" id="KW-1015">Disulfide bond</keyword>
<comment type="caution">
    <text evidence="13">The sequence shown here is derived from an EMBL/GenBank/DDBJ whole genome shotgun (WGS) entry which is preliminary data.</text>
</comment>
<feature type="active site" description="Proton acceptor 1" evidence="5">
    <location>
        <position position="244"/>
    </location>
</feature>
<feature type="binding site" evidence="7">
    <location>
        <position position="243"/>
    </location>
    <ligand>
        <name>Zn(2+)</name>
        <dbReference type="ChEBI" id="CHEBI:29105"/>
        <label>1</label>
        <note>catalytic</note>
    </ligand>
</feature>
<dbReference type="GO" id="GO:0006508">
    <property type="term" value="P:proteolysis"/>
    <property type="evidence" value="ECO:0007669"/>
    <property type="project" value="UniProtKB-KW"/>
</dbReference>
<evidence type="ECO:0000256" key="6">
    <source>
        <dbReference type="PIRSR" id="PIRSR601548-2"/>
    </source>
</evidence>
<dbReference type="Proteomes" id="UP001162156">
    <property type="component" value="Unassembled WGS sequence"/>
</dbReference>
<keyword evidence="12" id="KW-0482">Metalloprotease</keyword>
<dbReference type="PRINTS" id="PR00791">
    <property type="entry name" value="PEPDIPTASEA"/>
</dbReference>
<feature type="non-terminal residue" evidence="13">
    <location>
        <position position="469"/>
    </location>
</feature>
<keyword evidence="12" id="KW-0378">Hydrolase</keyword>
<dbReference type="PANTHER" id="PTHR10514:SF27">
    <property type="entry name" value="ANGIOTENSIN-CONVERTING ENZYME"/>
    <property type="match status" value="1"/>
</dbReference>
<feature type="binding site" evidence="7">
    <location>
        <position position="247"/>
    </location>
    <ligand>
        <name>Zn(2+)</name>
        <dbReference type="ChEBI" id="CHEBI:29105"/>
        <label>1</label>
        <note>catalytic</note>
    </ligand>
</feature>
<evidence type="ECO:0000256" key="7">
    <source>
        <dbReference type="PIRSR" id="PIRSR601548-3"/>
    </source>
</evidence>
<dbReference type="InterPro" id="IPR001548">
    <property type="entry name" value="Peptidase_M2"/>
</dbReference>
<name>A0AAV8XAG5_9CUCU</name>
<feature type="binding site" evidence="10">
    <location>
        <position position="243"/>
    </location>
    <ligand>
        <name>Zn(2+)</name>
        <dbReference type="ChEBI" id="CHEBI:29105"/>
        <label>2</label>
        <note>catalytic</note>
    </ligand>
</feature>
<evidence type="ECO:0000256" key="4">
    <source>
        <dbReference type="ARBA" id="ARBA00023180"/>
    </source>
</evidence>
<keyword evidence="12" id="KW-0121">Carboxypeptidase</keyword>
<evidence type="ECO:0000256" key="12">
    <source>
        <dbReference type="RuleBase" id="RU361144"/>
    </source>
</evidence>
<reference evidence="13" key="1">
    <citation type="journal article" date="2023" name="Insect Mol. Biol.">
        <title>Genome sequencing provides insights into the evolution of gene families encoding plant cell wall-degrading enzymes in longhorned beetles.</title>
        <authorList>
            <person name="Shin N.R."/>
            <person name="Okamura Y."/>
            <person name="Kirsch R."/>
            <person name="Pauchet Y."/>
        </authorList>
    </citation>
    <scope>NUCLEOTIDE SEQUENCE</scope>
    <source>
        <strain evidence="13">RBIC_L_NR</strain>
    </source>
</reference>
<feature type="active site" description="Proton donor 2" evidence="9">
    <location>
        <position position="374"/>
    </location>
</feature>
<evidence type="ECO:0000256" key="5">
    <source>
        <dbReference type="PIRSR" id="PIRSR601548-1"/>
    </source>
</evidence>
<dbReference type="AlphaFoldDB" id="A0AAV8XAG5"/>
<comment type="caution">
    <text evidence="11">Lacks conserved residue(s) required for the propagation of feature annotation.</text>
</comment>